<reference evidence="1 2" key="1">
    <citation type="submission" date="2019-12" db="EMBL/GenBank/DDBJ databases">
        <title>Corynebacterium sp. nov., isolated from feces of the Anser Albifrons in China.</title>
        <authorList>
            <person name="Liu Q."/>
        </authorList>
    </citation>
    <scope>NUCLEOTIDE SEQUENCE [LARGE SCALE GENOMIC DNA]</scope>
    <source>
        <strain evidence="1 2">23H37-10</strain>
    </source>
</reference>
<evidence type="ECO:0000313" key="1">
    <source>
        <dbReference type="EMBL" id="QNH96781.1"/>
    </source>
</evidence>
<evidence type="ECO:0000313" key="2">
    <source>
        <dbReference type="Proteomes" id="UP000515275"/>
    </source>
</evidence>
<dbReference type="Proteomes" id="UP000515275">
    <property type="component" value="Chromosome"/>
</dbReference>
<organism evidence="1 2">
    <name type="scientific">Corynebacterium anserum</name>
    <dbReference type="NCBI Taxonomy" id="2684406"/>
    <lineage>
        <taxon>Bacteria</taxon>
        <taxon>Bacillati</taxon>
        <taxon>Actinomycetota</taxon>
        <taxon>Actinomycetes</taxon>
        <taxon>Mycobacteriales</taxon>
        <taxon>Corynebacteriaceae</taxon>
        <taxon>Corynebacterium</taxon>
    </lineage>
</organism>
<dbReference type="RefSeq" id="WP_186276891.1">
    <property type="nucleotide sequence ID" value="NZ_CP046883.1"/>
</dbReference>
<keyword evidence="2" id="KW-1185">Reference proteome</keyword>
<name>A0A7G7YQL1_9CORY</name>
<dbReference type="EMBL" id="CP046883">
    <property type="protein sequence ID" value="QNH96781.1"/>
    <property type="molecule type" value="Genomic_DNA"/>
</dbReference>
<protein>
    <submittedName>
        <fullName evidence="1">Uncharacterized protein</fullName>
    </submittedName>
</protein>
<gene>
    <name evidence="1" type="ORF">GP473_09110</name>
</gene>
<accession>A0A7G7YQL1</accession>
<proteinExistence type="predicted"/>
<sequence length="174" mass="18857">MFSAHVNDEGEVTSPIYGWDRVPAAAKLTEVFPHIPLTVSTGVSAMAGHELATHVLSAARGTGPDRDFRSTLYFHARDVISHAWIIGGRVHHPYVGGDSLAFRMIAESGSLPSFPDAIPVSNTALVRAAAQRGLGECKDFEELVSRARRDEATRALLDERADLLAKAGWSRHCL</sequence>
<dbReference type="AlphaFoldDB" id="A0A7G7YQL1"/>
<dbReference type="KEGG" id="cans:GP473_09110"/>